<gene>
    <name evidence="7" type="primary">atpH</name>
    <name evidence="8" type="ORF">JBF11_03210</name>
</gene>
<name>A0ABY5Y2B3_9BACT</name>
<evidence type="ECO:0000256" key="7">
    <source>
        <dbReference type="HAMAP-Rule" id="MF_01416"/>
    </source>
</evidence>
<keyword evidence="9" id="KW-1185">Reference proteome</keyword>
<organism evidence="8 9">
    <name type="scientific">Taurinivorans muris</name>
    <dbReference type="NCBI Taxonomy" id="2787751"/>
    <lineage>
        <taxon>Bacteria</taxon>
        <taxon>Pseudomonadati</taxon>
        <taxon>Thermodesulfobacteriota</taxon>
        <taxon>Desulfovibrionia</taxon>
        <taxon>Desulfovibrionales</taxon>
        <taxon>Desulfovibrionaceae</taxon>
        <taxon>Taurinivorans</taxon>
    </lineage>
</organism>
<keyword evidence="5 7" id="KW-0472">Membrane</keyword>
<comment type="function">
    <text evidence="7">F(1)F(0) ATP synthase produces ATP from ADP in the presence of a proton or sodium gradient. F-type ATPases consist of two structural domains, F(1) containing the extramembraneous catalytic core and F(0) containing the membrane proton channel, linked together by a central stalk and a peripheral stalk. During catalysis, ATP synthesis in the catalytic domain of F(1) is coupled via a rotary mechanism of the central stalk subunits to proton translocation.</text>
</comment>
<dbReference type="Gene3D" id="1.10.520.20">
    <property type="entry name" value="N-terminal domain of the delta subunit of the F1F0-ATP synthase"/>
    <property type="match status" value="1"/>
</dbReference>
<keyword evidence="7" id="KW-1003">Cell membrane</keyword>
<dbReference type="InterPro" id="IPR026015">
    <property type="entry name" value="ATP_synth_OSCP/delta_N_sf"/>
</dbReference>
<dbReference type="HAMAP" id="MF_01416">
    <property type="entry name" value="ATP_synth_delta_bact"/>
    <property type="match status" value="1"/>
</dbReference>
<keyword evidence="7" id="KW-0139">CF(1)</keyword>
<dbReference type="SUPFAM" id="SSF47928">
    <property type="entry name" value="N-terminal domain of the delta subunit of the F1F0-ATP synthase"/>
    <property type="match status" value="1"/>
</dbReference>
<keyword evidence="4 7" id="KW-0406">Ion transport</keyword>
<keyword evidence="6 7" id="KW-0066">ATP synthesis</keyword>
<accession>A0ABY5Y2B3</accession>
<dbReference type="PROSITE" id="PS00389">
    <property type="entry name" value="ATPASE_DELTA"/>
    <property type="match status" value="1"/>
</dbReference>
<dbReference type="Pfam" id="PF00213">
    <property type="entry name" value="OSCP"/>
    <property type="match status" value="1"/>
</dbReference>
<dbReference type="EMBL" id="CP065938">
    <property type="protein sequence ID" value="UWX06334.1"/>
    <property type="molecule type" value="Genomic_DNA"/>
</dbReference>
<protein>
    <recommendedName>
        <fullName evidence="7">ATP synthase subunit delta</fullName>
    </recommendedName>
    <alternativeName>
        <fullName evidence="7">ATP synthase F(1) sector subunit delta</fullName>
    </alternativeName>
    <alternativeName>
        <fullName evidence="7">F-type ATPase subunit delta</fullName>
        <shortName evidence="7">F-ATPase subunit delta</shortName>
    </alternativeName>
</protein>
<comment type="subcellular location">
    <subcellularLocation>
        <location evidence="7">Cell membrane</location>
        <topology evidence="7">Peripheral membrane protein</topology>
    </subcellularLocation>
    <subcellularLocation>
        <location evidence="1">Membrane</location>
    </subcellularLocation>
</comment>
<dbReference type="NCBIfam" id="NF004402">
    <property type="entry name" value="PRK05758.2-2"/>
    <property type="match status" value="1"/>
</dbReference>
<evidence type="ECO:0000256" key="1">
    <source>
        <dbReference type="ARBA" id="ARBA00004370"/>
    </source>
</evidence>
<evidence type="ECO:0000313" key="8">
    <source>
        <dbReference type="EMBL" id="UWX06334.1"/>
    </source>
</evidence>
<evidence type="ECO:0000256" key="2">
    <source>
        <dbReference type="ARBA" id="ARBA00022448"/>
    </source>
</evidence>
<dbReference type="Proteomes" id="UP001058120">
    <property type="component" value="Chromosome"/>
</dbReference>
<keyword evidence="3 7" id="KW-0375">Hydrogen ion transport</keyword>
<evidence type="ECO:0000256" key="4">
    <source>
        <dbReference type="ARBA" id="ARBA00023065"/>
    </source>
</evidence>
<sequence length="181" mass="19758">MIGNAVSRRYASALFNLGKENGTLDSFAETLDALADALENSTQLKELMISPVITHEEKKSIIMSMLVQCQAGTAEKNFFSLLADKGRLALIPVIVADFKAMLDEAKGISRGLVTTAIELDNDKKSEILSQLEKQTGRKLVLSYAVDTRILGGIVLKVGDIVYDASLRAQLDNLRESIKRGE</sequence>
<evidence type="ECO:0000256" key="3">
    <source>
        <dbReference type="ARBA" id="ARBA00022781"/>
    </source>
</evidence>
<dbReference type="InterPro" id="IPR020781">
    <property type="entry name" value="ATPase_OSCP/d_CS"/>
</dbReference>
<dbReference type="PANTHER" id="PTHR11910">
    <property type="entry name" value="ATP SYNTHASE DELTA CHAIN"/>
    <property type="match status" value="1"/>
</dbReference>
<evidence type="ECO:0000313" key="9">
    <source>
        <dbReference type="Proteomes" id="UP001058120"/>
    </source>
</evidence>
<dbReference type="RefSeq" id="WP_334315938.1">
    <property type="nucleotide sequence ID" value="NZ_CP065938.1"/>
</dbReference>
<proteinExistence type="inferred from homology"/>
<evidence type="ECO:0000256" key="5">
    <source>
        <dbReference type="ARBA" id="ARBA00023136"/>
    </source>
</evidence>
<dbReference type="NCBIfam" id="TIGR01145">
    <property type="entry name" value="ATP_synt_delta"/>
    <property type="match status" value="1"/>
</dbReference>
<comment type="function">
    <text evidence="7">This protein is part of the stalk that links CF(0) to CF(1). It either transmits conformational changes from CF(0) to CF(1) or is implicated in proton conduction.</text>
</comment>
<reference evidence="8" key="1">
    <citation type="submission" date="2020-12" db="EMBL/GenBank/DDBJ databases">
        <title>Taurinivorans muris gen. nov., sp. nov., fundamental and realized metabolic niche of a ubiquitous sulfidogenic bacterium in the murine intestine.</title>
        <authorList>
            <person name="Ye H."/>
            <person name="Hanson B.T."/>
            <person name="Loy A."/>
        </authorList>
    </citation>
    <scope>NUCLEOTIDE SEQUENCE</scope>
    <source>
        <strain evidence="8">LT0009</strain>
    </source>
</reference>
<comment type="similarity">
    <text evidence="7">Belongs to the ATPase delta chain family.</text>
</comment>
<dbReference type="PRINTS" id="PR00125">
    <property type="entry name" value="ATPASEDELTA"/>
</dbReference>
<dbReference type="InterPro" id="IPR000711">
    <property type="entry name" value="ATPase_OSCP/dsu"/>
</dbReference>
<evidence type="ECO:0000256" key="6">
    <source>
        <dbReference type="ARBA" id="ARBA00023310"/>
    </source>
</evidence>
<keyword evidence="2 7" id="KW-0813">Transport</keyword>